<sequence length="472" mass="52957">MALPEATQREAELLRQIDDMLDQVTRLHRTREETNPKLSPEFNKHSKQLKQSVEHSKQLEQSAEKLSQLEVDNLTLRDENQALNAASNKKRRFRTRVRPMPTLKHPIPGQGATKGHYSKQGDSTKARVLEGSSENRDPTMDLGAATCEKLPACWSAPPDRNRCRRYSFSGSQCSTRFSGHSFMSSHLADTLTCWINKSRTPCQLTFDEHPSVGHTTSTSVDEMEDEPLTSEAALSSLGGGMADTGSLIMFPRKGDVGNKKTESYKEKTEKGRLTPNAAMTIRACENKKSTLYHQPNYCQPPDLFLSVKPSGLIFGNNQGSRLRRLQDAIKSPELLHLRQDIRSSRKIAPNPGVLSGNRSSPGLFPEFDDEIEQQGATVGEKYSGIEFLQTPSRTPAARSPLGDTPGPHYTVFRIRSQGPPPSSGKRKTSNKKSLPYFRIWKSLTYSNRLRPALRRLYKGNLNPRARDRHFKT</sequence>
<evidence type="ECO:0000256" key="1">
    <source>
        <dbReference type="SAM" id="MobiDB-lite"/>
    </source>
</evidence>
<feature type="region of interest" description="Disordered" evidence="1">
    <location>
        <begin position="248"/>
        <end position="271"/>
    </location>
</feature>
<feature type="compositionally biased region" description="Basic residues" evidence="1">
    <location>
        <begin position="88"/>
        <end position="97"/>
    </location>
</feature>
<name>A0ABQ8CZU8_BRANA</name>
<dbReference type="Proteomes" id="UP000824890">
    <property type="component" value="Unassembled WGS sequence"/>
</dbReference>
<comment type="caution">
    <text evidence="2">The sequence shown here is derived from an EMBL/GenBank/DDBJ whole genome shotgun (WGS) entry which is preliminary data.</text>
</comment>
<evidence type="ECO:0000313" key="3">
    <source>
        <dbReference type="Proteomes" id="UP000824890"/>
    </source>
</evidence>
<dbReference type="EMBL" id="JAGKQM010000006">
    <property type="protein sequence ID" value="KAH0922632.1"/>
    <property type="molecule type" value="Genomic_DNA"/>
</dbReference>
<feature type="region of interest" description="Disordered" evidence="1">
    <location>
        <begin position="25"/>
        <end position="61"/>
    </location>
</feature>
<proteinExistence type="predicted"/>
<evidence type="ECO:0000313" key="2">
    <source>
        <dbReference type="EMBL" id="KAH0922632.1"/>
    </source>
</evidence>
<protein>
    <submittedName>
        <fullName evidence="2">Uncharacterized protein</fullName>
    </submittedName>
</protein>
<feature type="compositionally biased region" description="Basic and acidic residues" evidence="1">
    <location>
        <begin position="252"/>
        <end position="271"/>
    </location>
</feature>
<reference evidence="2 3" key="1">
    <citation type="submission" date="2021-05" db="EMBL/GenBank/DDBJ databases">
        <title>Genome Assembly of Synthetic Allotetraploid Brassica napus Reveals Homoeologous Exchanges between Subgenomes.</title>
        <authorList>
            <person name="Davis J.T."/>
        </authorList>
    </citation>
    <scope>NUCLEOTIDE SEQUENCE [LARGE SCALE GENOMIC DNA]</scope>
    <source>
        <strain evidence="3">cv. Da-Ae</strain>
        <tissue evidence="2">Seedling</tissue>
    </source>
</reference>
<gene>
    <name evidence="2" type="ORF">HID58_022650</name>
</gene>
<organism evidence="2 3">
    <name type="scientific">Brassica napus</name>
    <name type="common">Rape</name>
    <dbReference type="NCBI Taxonomy" id="3708"/>
    <lineage>
        <taxon>Eukaryota</taxon>
        <taxon>Viridiplantae</taxon>
        <taxon>Streptophyta</taxon>
        <taxon>Embryophyta</taxon>
        <taxon>Tracheophyta</taxon>
        <taxon>Spermatophyta</taxon>
        <taxon>Magnoliopsida</taxon>
        <taxon>eudicotyledons</taxon>
        <taxon>Gunneridae</taxon>
        <taxon>Pentapetalae</taxon>
        <taxon>rosids</taxon>
        <taxon>malvids</taxon>
        <taxon>Brassicales</taxon>
        <taxon>Brassicaceae</taxon>
        <taxon>Brassiceae</taxon>
        <taxon>Brassica</taxon>
    </lineage>
</organism>
<keyword evidence="3" id="KW-1185">Reference proteome</keyword>
<feature type="region of interest" description="Disordered" evidence="1">
    <location>
        <begin position="392"/>
        <end position="431"/>
    </location>
</feature>
<feature type="region of interest" description="Disordered" evidence="1">
    <location>
        <begin position="80"/>
        <end position="124"/>
    </location>
</feature>
<accession>A0ABQ8CZU8</accession>